<dbReference type="Proteomes" id="UP001611383">
    <property type="component" value="Chromosome"/>
</dbReference>
<evidence type="ECO:0000256" key="4">
    <source>
        <dbReference type="ARBA" id="ARBA00022729"/>
    </source>
</evidence>
<gene>
    <name evidence="8" type="ORF">F0U60_06345</name>
</gene>
<evidence type="ECO:0000313" key="8">
    <source>
        <dbReference type="EMBL" id="WNG43755.1"/>
    </source>
</evidence>
<keyword evidence="4" id="KW-0732">Signal</keyword>
<dbReference type="PANTHER" id="PTHR38050">
    <property type="match status" value="1"/>
</dbReference>
<dbReference type="Gene3D" id="3.40.50.1820">
    <property type="entry name" value="alpha/beta hydrolase"/>
    <property type="match status" value="1"/>
</dbReference>
<dbReference type="InterPro" id="IPR029058">
    <property type="entry name" value="AB_hydrolase_fold"/>
</dbReference>
<dbReference type="SUPFAM" id="SSF53474">
    <property type="entry name" value="alpha/beta-Hydrolases"/>
    <property type="match status" value="1"/>
</dbReference>
<keyword evidence="3" id="KW-0858">Xylan degradation</keyword>
<dbReference type="RefSeq" id="WP_395815393.1">
    <property type="nucleotide sequence ID" value="NZ_CP043494.1"/>
</dbReference>
<keyword evidence="6" id="KW-0119">Carbohydrate metabolism</keyword>
<evidence type="ECO:0000256" key="6">
    <source>
        <dbReference type="ARBA" id="ARBA00023277"/>
    </source>
</evidence>
<keyword evidence="2" id="KW-0964">Secreted</keyword>
<dbReference type="Pfam" id="PF10503">
    <property type="entry name" value="Esterase_PHB"/>
    <property type="match status" value="1"/>
</dbReference>
<evidence type="ECO:0000256" key="3">
    <source>
        <dbReference type="ARBA" id="ARBA00022651"/>
    </source>
</evidence>
<proteinExistence type="predicted"/>
<dbReference type="InterPro" id="IPR010126">
    <property type="entry name" value="Esterase_phb"/>
</dbReference>
<organism evidence="8 9">
    <name type="scientific">Archangium minus</name>
    <dbReference type="NCBI Taxonomy" id="83450"/>
    <lineage>
        <taxon>Bacteria</taxon>
        <taxon>Pseudomonadati</taxon>
        <taxon>Myxococcota</taxon>
        <taxon>Myxococcia</taxon>
        <taxon>Myxococcales</taxon>
        <taxon>Cystobacterineae</taxon>
        <taxon>Archangiaceae</taxon>
        <taxon>Archangium</taxon>
    </lineage>
</organism>
<name>A0ABY9WMS6_9BACT</name>
<sequence length="346" mass="36430">MGSPRLVEKRCARGWLVRGVLLALWLGAGSALGCRNEELGPSTHVACTADELPAGNWSRALKVGELVRRYTLYVPASRRTGEPSPLLFLFHGGGGTAADIEETTALRAKADAEGFLLALPEGTESLLGQQIWNAGSCCGRAADNEVDDVGFVSAMIDATAAEVCVDARRVYATGHSNGGMLSYRLACELADRIAAVAPNAAFLMDKDYGAQPPTTVFPCNPSRPVPVMHLHGLADGCAPFEGGVGPTDPAARPPVEDVIAGWVERNKCGAPPTETYRNGGAVCVSHGSCEQGADVVLCTVERNGHVWPGGTRYPAQTQRQCGGALTAELKATDAIWDFLKAHPLPQ</sequence>
<evidence type="ECO:0000313" key="9">
    <source>
        <dbReference type="Proteomes" id="UP001611383"/>
    </source>
</evidence>
<reference evidence="8 9" key="1">
    <citation type="submission" date="2019-08" db="EMBL/GenBank/DDBJ databases">
        <title>Archangium and Cystobacter genomes.</title>
        <authorList>
            <person name="Chen I.-C.K."/>
            <person name="Wielgoss S."/>
        </authorList>
    </citation>
    <scope>NUCLEOTIDE SEQUENCE [LARGE SCALE GENOMIC DNA]</scope>
    <source>
        <strain evidence="8 9">Cbm 6</strain>
    </source>
</reference>
<evidence type="ECO:0000256" key="1">
    <source>
        <dbReference type="ARBA" id="ARBA00004613"/>
    </source>
</evidence>
<dbReference type="PANTHER" id="PTHR38050:SF2">
    <property type="entry name" value="FERULOYL ESTERASE C-RELATED"/>
    <property type="match status" value="1"/>
</dbReference>
<evidence type="ECO:0000256" key="2">
    <source>
        <dbReference type="ARBA" id="ARBA00022525"/>
    </source>
</evidence>
<accession>A0ABY9WMS6</accession>
<keyword evidence="9" id="KW-1185">Reference proteome</keyword>
<dbReference type="InterPro" id="IPR043595">
    <property type="entry name" value="FaeB/C/D"/>
</dbReference>
<evidence type="ECO:0000256" key="5">
    <source>
        <dbReference type="ARBA" id="ARBA00022801"/>
    </source>
</evidence>
<keyword evidence="7" id="KW-0624">Polysaccharide degradation</keyword>
<evidence type="ECO:0000256" key="7">
    <source>
        <dbReference type="ARBA" id="ARBA00023326"/>
    </source>
</evidence>
<comment type="subcellular location">
    <subcellularLocation>
        <location evidence="1">Secreted</location>
    </subcellularLocation>
</comment>
<keyword evidence="5" id="KW-0378">Hydrolase</keyword>
<protein>
    <submittedName>
        <fullName evidence="8">Polyhydroxybutyrate depolymerase</fullName>
    </submittedName>
</protein>
<dbReference type="PROSITE" id="PS51257">
    <property type="entry name" value="PROKAR_LIPOPROTEIN"/>
    <property type="match status" value="1"/>
</dbReference>
<dbReference type="EMBL" id="CP043494">
    <property type="protein sequence ID" value="WNG43755.1"/>
    <property type="molecule type" value="Genomic_DNA"/>
</dbReference>